<keyword evidence="6 13" id="KW-0227">DNA damage</keyword>
<dbReference type="InterPro" id="IPR002176">
    <property type="entry name" value="X-over_junc_endoDNase_RuvC"/>
</dbReference>
<dbReference type="FunFam" id="3.30.420.10:FF:000002">
    <property type="entry name" value="Crossover junction endodeoxyribonuclease RuvC"/>
    <property type="match status" value="1"/>
</dbReference>
<dbReference type="InterPro" id="IPR020563">
    <property type="entry name" value="X-over_junc_endoDNase_Mg_BS"/>
</dbReference>
<dbReference type="EC" id="3.1.21.10" evidence="13 14"/>
<dbReference type="GO" id="GO:0003677">
    <property type="term" value="F:DNA binding"/>
    <property type="evidence" value="ECO:0007669"/>
    <property type="project" value="UniProtKB-KW"/>
</dbReference>
<comment type="similarity">
    <text evidence="1 13">Belongs to the RuvC family.</text>
</comment>
<keyword evidence="10 13" id="KW-0233">DNA recombination</keyword>
<keyword evidence="9 13" id="KW-0238">DNA-binding</keyword>
<keyword evidence="8 13" id="KW-0460">Magnesium</keyword>
<evidence type="ECO:0000313" key="16">
    <source>
        <dbReference type="Proteomes" id="UP000179242"/>
    </source>
</evidence>
<feature type="active site" evidence="13">
    <location>
        <position position="140"/>
    </location>
</feature>
<feature type="active site" evidence="13">
    <location>
        <position position="7"/>
    </location>
</feature>
<dbReference type="EMBL" id="MEUJ01000004">
    <property type="protein sequence ID" value="OGC40481.1"/>
    <property type="molecule type" value="Genomic_DNA"/>
</dbReference>
<comment type="subcellular location">
    <subcellularLocation>
        <location evidence="13">Cytoplasm</location>
    </subcellularLocation>
</comment>
<comment type="catalytic activity">
    <reaction evidence="12 13">
        <text>Endonucleolytic cleavage at a junction such as a reciprocal single-stranded crossover between two homologous DNA duplexes (Holliday junction).</text>
        <dbReference type="EC" id="3.1.21.10"/>
    </reaction>
</comment>
<dbReference type="AlphaFoldDB" id="A0A1F4U6E6"/>
<comment type="subunit">
    <text evidence="13">Homodimer which binds Holliday junction (HJ) DNA. The HJ becomes 2-fold symmetrical on binding to RuvC with unstacked arms; it has a different conformation from HJ DNA in complex with RuvA. In the full resolvosome a probable DNA-RuvA(4)-RuvB(12)-RuvC(2) complex forms which resolves the HJ.</text>
</comment>
<dbReference type="Pfam" id="PF02075">
    <property type="entry name" value="RuvC"/>
    <property type="match status" value="1"/>
</dbReference>
<keyword evidence="4 13" id="KW-0479">Metal-binding</keyword>
<proteinExistence type="inferred from homology"/>
<dbReference type="GO" id="GO:0000287">
    <property type="term" value="F:magnesium ion binding"/>
    <property type="evidence" value="ECO:0007669"/>
    <property type="project" value="UniProtKB-UniRule"/>
</dbReference>
<feature type="binding site" evidence="13">
    <location>
        <position position="140"/>
    </location>
    <ligand>
        <name>Mg(2+)</name>
        <dbReference type="ChEBI" id="CHEBI:18420"/>
        <label>1</label>
    </ligand>
</feature>
<dbReference type="HAMAP" id="MF_00034">
    <property type="entry name" value="RuvC"/>
    <property type="match status" value="1"/>
</dbReference>
<keyword evidence="7 13" id="KW-0378">Hydrolase</keyword>
<dbReference type="PRINTS" id="PR00696">
    <property type="entry name" value="RSOLVASERUVC"/>
</dbReference>
<evidence type="ECO:0000256" key="13">
    <source>
        <dbReference type="HAMAP-Rule" id="MF_00034"/>
    </source>
</evidence>
<comment type="caution">
    <text evidence="15">The sequence shown here is derived from an EMBL/GenBank/DDBJ whole genome shotgun (WGS) entry which is preliminary data.</text>
</comment>
<keyword evidence="5 13" id="KW-0255">Endonuclease</keyword>
<evidence type="ECO:0000256" key="2">
    <source>
        <dbReference type="ARBA" id="ARBA00022490"/>
    </source>
</evidence>
<dbReference type="PANTHER" id="PTHR30194">
    <property type="entry name" value="CROSSOVER JUNCTION ENDODEOXYRIBONUCLEASE RUVC"/>
    <property type="match status" value="1"/>
</dbReference>
<evidence type="ECO:0000256" key="14">
    <source>
        <dbReference type="NCBIfam" id="TIGR00228"/>
    </source>
</evidence>
<dbReference type="NCBIfam" id="TIGR00228">
    <property type="entry name" value="ruvC"/>
    <property type="match status" value="1"/>
</dbReference>
<evidence type="ECO:0000256" key="7">
    <source>
        <dbReference type="ARBA" id="ARBA00022801"/>
    </source>
</evidence>
<gene>
    <name evidence="13" type="primary">ruvC</name>
    <name evidence="15" type="ORF">A2438_04400</name>
</gene>
<sequence>MLVLGIDPGIAATGFGLVEEGNREHGLLDYGCIVTDKSQSTEERLQELYHEMVHLIKKSEPDCVSIEKLFFAKNTRTAMLVSQARGVVILAAAEAGIKIAEYTPLEVKMSLTGYGRADKRQIQEMVKILLRLKEIPKPDDAADALAIAICHLNSYKIKSLV</sequence>
<dbReference type="GO" id="GO:0005737">
    <property type="term" value="C:cytoplasm"/>
    <property type="evidence" value="ECO:0007669"/>
    <property type="project" value="UniProtKB-SubCell"/>
</dbReference>
<dbReference type="InterPro" id="IPR012337">
    <property type="entry name" value="RNaseH-like_sf"/>
</dbReference>
<evidence type="ECO:0000256" key="3">
    <source>
        <dbReference type="ARBA" id="ARBA00022722"/>
    </source>
</evidence>
<dbReference type="SUPFAM" id="SSF53098">
    <property type="entry name" value="Ribonuclease H-like"/>
    <property type="match status" value="1"/>
</dbReference>
<evidence type="ECO:0000256" key="8">
    <source>
        <dbReference type="ARBA" id="ARBA00022842"/>
    </source>
</evidence>
<feature type="active site" evidence="13">
    <location>
        <position position="67"/>
    </location>
</feature>
<feature type="binding site" evidence="13">
    <location>
        <position position="7"/>
    </location>
    <ligand>
        <name>Mg(2+)</name>
        <dbReference type="ChEBI" id="CHEBI:18420"/>
        <label>1</label>
    </ligand>
</feature>
<evidence type="ECO:0000256" key="12">
    <source>
        <dbReference type="ARBA" id="ARBA00029354"/>
    </source>
</evidence>
<dbReference type="Gene3D" id="3.30.420.10">
    <property type="entry name" value="Ribonuclease H-like superfamily/Ribonuclease H"/>
    <property type="match status" value="1"/>
</dbReference>
<evidence type="ECO:0000256" key="9">
    <source>
        <dbReference type="ARBA" id="ARBA00023125"/>
    </source>
</evidence>
<evidence type="ECO:0000256" key="5">
    <source>
        <dbReference type="ARBA" id="ARBA00022759"/>
    </source>
</evidence>
<evidence type="ECO:0000256" key="1">
    <source>
        <dbReference type="ARBA" id="ARBA00009518"/>
    </source>
</evidence>
<dbReference type="GO" id="GO:0048476">
    <property type="term" value="C:Holliday junction resolvase complex"/>
    <property type="evidence" value="ECO:0007669"/>
    <property type="project" value="UniProtKB-UniRule"/>
</dbReference>
<organism evidence="15 16">
    <name type="scientific">candidate division WOR-1 bacterium RIFOXYC2_FULL_46_14</name>
    <dbReference type="NCBI Taxonomy" id="1802587"/>
    <lineage>
        <taxon>Bacteria</taxon>
        <taxon>Bacillati</taxon>
        <taxon>Saganbacteria</taxon>
    </lineage>
</organism>
<dbReference type="Proteomes" id="UP000179242">
    <property type="component" value="Unassembled WGS sequence"/>
</dbReference>
<keyword evidence="11 13" id="KW-0234">DNA repair</keyword>
<dbReference type="GO" id="GO:0008821">
    <property type="term" value="F:crossover junction DNA endonuclease activity"/>
    <property type="evidence" value="ECO:0007669"/>
    <property type="project" value="UniProtKB-UniRule"/>
</dbReference>
<comment type="cofactor">
    <cofactor evidence="13">
        <name>Mg(2+)</name>
        <dbReference type="ChEBI" id="CHEBI:18420"/>
    </cofactor>
    <text evidence="13">Binds 2 Mg(2+) ion per subunit.</text>
</comment>
<name>A0A1F4U6E6_UNCSA</name>
<evidence type="ECO:0000256" key="10">
    <source>
        <dbReference type="ARBA" id="ARBA00023172"/>
    </source>
</evidence>
<feature type="binding site" evidence="13">
    <location>
        <position position="67"/>
    </location>
    <ligand>
        <name>Mg(2+)</name>
        <dbReference type="ChEBI" id="CHEBI:18420"/>
        <label>2</label>
    </ligand>
</feature>
<dbReference type="CDD" id="cd16962">
    <property type="entry name" value="RuvC"/>
    <property type="match status" value="1"/>
</dbReference>
<dbReference type="GO" id="GO:0006281">
    <property type="term" value="P:DNA repair"/>
    <property type="evidence" value="ECO:0007669"/>
    <property type="project" value="UniProtKB-UniRule"/>
</dbReference>
<keyword evidence="3 13" id="KW-0540">Nuclease</keyword>
<dbReference type="InterPro" id="IPR036397">
    <property type="entry name" value="RNaseH_sf"/>
</dbReference>
<evidence type="ECO:0000313" key="15">
    <source>
        <dbReference type="EMBL" id="OGC40481.1"/>
    </source>
</evidence>
<dbReference type="GO" id="GO:0006310">
    <property type="term" value="P:DNA recombination"/>
    <property type="evidence" value="ECO:0007669"/>
    <property type="project" value="UniProtKB-UniRule"/>
</dbReference>
<evidence type="ECO:0000256" key="11">
    <source>
        <dbReference type="ARBA" id="ARBA00023204"/>
    </source>
</evidence>
<keyword evidence="2 13" id="KW-0963">Cytoplasm</keyword>
<dbReference type="PROSITE" id="PS01321">
    <property type="entry name" value="RUVC"/>
    <property type="match status" value="1"/>
</dbReference>
<protein>
    <recommendedName>
        <fullName evidence="13 14">Crossover junction endodeoxyribonuclease RuvC</fullName>
        <ecNumber evidence="13 14">3.1.21.10</ecNumber>
    </recommendedName>
    <alternativeName>
        <fullName evidence="13">Holliday junction nuclease RuvC</fullName>
    </alternativeName>
    <alternativeName>
        <fullName evidence="13">Holliday junction resolvase RuvC</fullName>
    </alternativeName>
</protein>
<comment type="function">
    <text evidence="13">The RuvA-RuvB-RuvC complex processes Holliday junction (HJ) DNA during genetic recombination and DNA repair. Endonuclease that resolves HJ intermediates. Cleaves cruciform DNA by making single-stranded nicks across the HJ at symmetrical positions within the homologous arms, yielding a 5'-phosphate and a 3'-hydroxyl group; requires a central core of homology in the junction. The consensus cleavage sequence is 5'-(A/T)TT(C/G)-3'. Cleavage occurs on the 3'-side of the TT dinucleotide at the point of strand exchange. HJ branch migration catalyzed by RuvA-RuvB allows RuvC to scan DNA until it finds its consensus sequence, where it cleaves and resolves the cruciform DNA.</text>
</comment>
<dbReference type="NCBIfam" id="NF000711">
    <property type="entry name" value="PRK00039.2-1"/>
    <property type="match status" value="1"/>
</dbReference>
<dbReference type="PANTHER" id="PTHR30194:SF3">
    <property type="entry name" value="CROSSOVER JUNCTION ENDODEOXYRIBONUCLEASE RUVC"/>
    <property type="match status" value="1"/>
</dbReference>
<accession>A0A1F4U6E6</accession>
<reference evidence="15 16" key="1">
    <citation type="journal article" date="2016" name="Nat. Commun.">
        <title>Thousands of microbial genomes shed light on interconnected biogeochemical processes in an aquifer system.</title>
        <authorList>
            <person name="Anantharaman K."/>
            <person name="Brown C.T."/>
            <person name="Hug L.A."/>
            <person name="Sharon I."/>
            <person name="Castelle C.J."/>
            <person name="Probst A.J."/>
            <person name="Thomas B.C."/>
            <person name="Singh A."/>
            <person name="Wilkins M.J."/>
            <person name="Karaoz U."/>
            <person name="Brodie E.L."/>
            <person name="Williams K.H."/>
            <person name="Hubbard S.S."/>
            <person name="Banfield J.F."/>
        </authorList>
    </citation>
    <scope>NUCLEOTIDE SEQUENCE [LARGE SCALE GENOMIC DNA]</scope>
</reference>
<evidence type="ECO:0000256" key="4">
    <source>
        <dbReference type="ARBA" id="ARBA00022723"/>
    </source>
</evidence>
<evidence type="ECO:0000256" key="6">
    <source>
        <dbReference type="ARBA" id="ARBA00022763"/>
    </source>
</evidence>